<evidence type="ECO:0000313" key="1">
    <source>
        <dbReference type="EMBL" id="GGG37953.1"/>
    </source>
</evidence>
<dbReference type="Proteomes" id="UP000601361">
    <property type="component" value="Unassembled WGS sequence"/>
</dbReference>
<organism evidence="1 2">
    <name type="scientific">Hymenobacter glacieicola</name>
    <dbReference type="NCBI Taxonomy" id="1562124"/>
    <lineage>
        <taxon>Bacteria</taxon>
        <taxon>Pseudomonadati</taxon>
        <taxon>Bacteroidota</taxon>
        <taxon>Cytophagia</taxon>
        <taxon>Cytophagales</taxon>
        <taxon>Hymenobacteraceae</taxon>
        <taxon>Hymenobacter</taxon>
    </lineage>
</organism>
<accession>A0ABQ1WQ25</accession>
<proteinExistence type="predicted"/>
<evidence type="ECO:0000313" key="2">
    <source>
        <dbReference type="Proteomes" id="UP000601361"/>
    </source>
</evidence>
<name>A0ABQ1WQ25_9BACT</name>
<sequence>MWLVASEGCRHRAAGYGGLLWLREESGRRWLAGRIICATFAAGGEAELIGTFGPATTAVGRNGNAVFSLRQPVAKALASSRYLYRREFINFTI</sequence>
<keyword evidence="2" id="KW-1185">Reference proteome</keyword>
<dbReference type="EMBL" id="BMGS01000003">
    <property type="protein sequence ID" value="GGG37953.1"/>
    <property type="molecule type" value="Genomic_DNA"/>
</dbReference>
<reference evidence="2" key="1">
    <citation type="journal article" date="2019" name="Int. J. Syst. Evol. Microbiol.">
        <title>The Global Catalogue of Microorganisms (GCM) 10K type strain sequencing project: providing services to taxonomists for standard genome sequencing and annotation.</title>
        <authorList>
            <consortium name="The Broad Institute Genomics Platform"/>
            <consortium name="The Broad Institute Genome Sequencing Center for Infectious Disease"/>
            <person name="Wu L."/>
            <person name="Ma J."/>
        </authorList>
    </citation>
    <scope>NUCLEOTIDE SEQUENCE [LARGE SCALE GENOMIC DNA]</scope>
    <source>
        <strain evidence="2">CGMCC 1.12990</strain>
    </source>
</reference>
<gene>
    <name evidence="1" type="ORF">GCM10011378_12790</name>
</gene>
<protein>
    <submittedName>
        <fullName evidence="1">Uncharacterized protein</fullName>
    </submittedName>
</protein>
<comment type="caution">
    <text evidence="1">The sequence shown here is derived from an EMBL/GenBank/DDBJ whole genome shotgun (WGS) entry which is preliminary data.</text>
</comment>